<gene>
    <name evidence="4" type="ORF">ACFSSE_12520</name>
</gene>
<comment type="subcellular location">
    <subcellularLocation>
        <location evidence="2">Cytoplasm</location>
    </subcellularLocation>
</comment>
<proteinExistence type="inferred from homology"/>
<feature type="domain" description="UspA" evidence="3">
    <location>
        <begin position="7"/>
        <end position="152"/>
    </location>
</feature>
<reference evidence="5" key="1">
    <citation type="journal article" date="2019" name="Int. J. Syst. Evol. Microbiol.">
        <title>The Global Catalogue of Microorganisms (GCM) 10K type strain sequencing project: providing services to taxonomists for standard genome sequencing and annotation.</title>
        <authorList>
            <consortium name="The Broad Institute Genomics Platform"/>
            <consortium name="The Broad Institute Genome Sequencing Center for Infectious Disease"/>
            <person name="Wu L."/>
            <person name="Ma J."/>
        </authorList>
    </citation>
    <scope>NUCLEOTIDE SEQUENCE [LARGE SCALE GENOMIC DNA]</scope>
    <source>
        <strain evidence="5">KCTC 42456</strain>
    </source>
</reference>
<evidence type="ECO:0000256" key="1">
    <source>
        <dbReference type="ARBA" id="ARBA00008791"/>
    </source>
</evidence>
<dbReference type="PIRSF" id="PIRSF006276">
    <property type="entry name" value="UspA"/>
    <property type="match status" value="1"/>
</dbReference>
<dbReference type="Gene3D" id="3.40.50.620">
    <property type="entry name" value="HUPs"/>
    <property type="match status" value="1"/>
</dbReference>
<dbReference type="RefSeq" id="WP_379040173.1">
    <property type="nucleotide sequence ID" value="NZ_JBHSKW010000001.1"/>
</dbReference>
<evidence type="ECO:0000259" key="3">
    <source>
        <dbReference type="Pfam" id="PF00582"/>
    </source>
</evidence>
<dbReference type="InterPro" id="IPR006015">
    <property type="entry name" value="Universal_stress_UspA"/>
</dbReference>
<evidence type="ECO:0000313" key="5">
    <source>
        <dbReference type="Proteomes" id="UP001597546"/>
    </source>
</evidence>
<organism evidence="4 5">
    <name type="scientific">Pedobacter alpinus</name>
    <dbReference type="NCBI Taxonomy" id="1590643"/>
    <lineage>
        <taxon>Bacteria</taxon>
        <taxon>Pseudomonadati</taxon>
        <taxon>Bacteroidota</taxon>
        <taxon>Sphingobacteriia</taxon>
        <taxon>Sphingobacteriales</taxon>
        <taxon>Sphingobacteriaceae</taxon>
        <taxon>Pedobacter</taxon>
    </lineage>
</organism>
<protein>
    <recommendedName>
        <fullName evidence="2">Universal stress protein</fullName>
    </recommendedName>
</protein>
<dbReference type="PANTHER" id="PTHR46268:SF6">
    <property type="entry name" value="UNIVERSAL STRESS PROTEIN UP12"/>
    <property type="match status" value="1"/>
</dbReference>
<dbReference type="InterPro" id="IPR006016">
    <property type="entry name" value="UspA"/>
</dbReference>
<dbReference type="Proteomes" id="UP001597546">
    <property type="component" value="Unassembled WGS sequence"/>
</dbReference>
<sequence length="157" mass="17335">MKNLQTFERILIAVDDSKYAQCAADYGFSLAKKLNASVSLVHINEYPIATNITGDPILGDSSMVLPNIMDIQNEQAKKLFETLKNTFAPETIVEEYILEGDTTNEIVNLAKEQHFSMIVIGTHSRTGFDHFISGSVASSVSRHADCPVLIVPFIESK</sequence>
<dbReference type="PRINTS" id="PR01438">
    <property type="entry name" value="UNVRSLSTRESS"/>
</dbReference>
<keyword evidence="5" id="KW-1185">Reference proteome</keyword>
<comment type="caution">
    <text evidence="4">The sequence shown here is derived from an EMBL/GenBank/DDBJ whole genome shotgun (WGS) entry which is preliminary data.</text>
</comment>
<dbReference type="EMBL" id="JBHULV010000044">
    <property type="protein sequence ID" value="MFD2732526.1"/>
    <property type="molecule type" value="Genomic_DNA"/>
</dbReference>
<dbReference type="SUPFAM" id="SSF52402">
    <property type="entry name" value="Adenine nucleotide alpha hydrolases-like"/>
    <property type="match status" value="1"/>
</dbReference>
<dbReference type="PANTHER" id="PTHR46268">
    <property type="entry name" value="STRESS RESPONSE PROTEIN NHAX"/>
    <property type="match status" value="1"/>
</dbReference>
<dbReference type="CDD" id="cd00293">
    <property type="entry name" value="USP-like"/>
    <property type="match status" value="1"/>
</dbReference>
<name>A0ABW5TTV6_9SPHI</name>
<keyword evidence="2" id="KW-0963">Cytoplasm</keyword>
<accession>A0ABW5TTV6</accession>
<evidence type="ECO:0000256" key="2">
    <source>
        <dbReference type="PIRNR" id="PIRNR006276"/>
    </source>
</evidence>
<dbReference type="Pfam" id="PF00582">
    <property type="entry name" value="Usp"/>
    <property type="match status" value="1"/>
</dbReference>
<comment type="similarity">
    <text evidence="1 2">Belongs to the universal stress protein A family.</text>
</comment>
<dbReference type="InterPro" id="IPR014729">
    <property type="entry name" value="Rossmann-like_a/b/a_fold"/>
</dbReference>
<evidence type="ECO:0000313" key="4">
    <source>
        <dbReference type="EMBL" id="MFD2732526.1"/>
    </source>
</evidence>